<sequence>MLFAARMHRRMLLETQQFSARIDCCHDSSLPGKANVEWMARANRCASTCTTERSSVDARLDTGYRQTATAANDFGHAKNMMTGSETLTRFSAPYVCSAVLAISAFIRLSPYSASGRSPPFRICLQHDSSFPSSSSSSFCRCRVWLRLAQLVVGCRASGHGGSMLARDLGAARMFFLHVSKSPLLTKGFRSPFAAFDAAVSTRSCTARLAPAAASRLTIWRQKKTKMKTRRK</sequence>
<gene>
    <name evidence="1" type="ORF">HPB49_024780</name>
</gene>
<protein>
    <submittedName>
        <fullName evidence="1">Uncharacterized protein</fullName>
    </submittedName>
</protein>
<proteinExistence type="predicted"/>
<dbReference type="Proteomes" id="UP000821865">
    <property type="component" value="Chromosome 11"/>
</dbReference>
<name>A0ACB8DLP8_DERSI</name>
<comment type="caution">
    <text evidence="1">The sequence shown here is derived from an EMBL/GenBank/DDBJ whole genome shotgun (WGS) entry which is preliminary data.</text>
</comment>
<evidence type="ECO:0000313" key="2">
    <source>
        <dbReference type="Proteomes" id="UP000821865"/>
    </source>
</evidence>
<keyword evidence="2" id="KW-1185">Reference proteome</keyword>
<accession>A0ACB8DLP8</accession>
<dbReference type="EMBL" id="CM023480">
    <property type="protein sequence ID" value="KAH7971491.1"/>
    <property type="molecule type" value="Genomic_DNA"/>
</dbReference>
<organism evidence="1 2">
    <name type="scientific">Dermacentor silvarum</name>
    <name type="common">Tick</name>
    <dbReference type="NCBI Taxonomy" id="543639"/>
    <lineage>
        <taxon>Eukaryota</taxon>
        <taxon>Metazoa</taxon>
        <taxon>Ecdysozoa</taxon>
        <taxon>Arthropoda</taxon>
        <taxon>Chelicerata</taxon>
        <taxon>Arachnida</taxon>
        <taxon>Acari</taxon>
        <taxon>Parasitiformes</taxon>
        <taxon>Ixodida</taxon>
        <taxon>Ixodoidea</taxon>
        <taxon>Ixodidae</taxon>
        <taxon>Rhipicephalinae</taxon>
        <taxon>Dermacentor</taxon>
    </lineage>
</organism>
<reference evidence="1" key="1">
    <citation type="submission" date="2020-05" db="EMBL/GenBank/DDBJ databases">
        <title>Large-scale comparative analyses of tick genomes elucidate their genetic diversity and vector capacities.</title>
        <authorList>
            <person name="Jia N."/>
            <person name="Wang J."/>
            <person name="Shi W."/>
            <person name="Du L."/>
            <person name="Sun Y."/>
            <person name="Zhan W."/>
            <person name="Jiang J."/>
            <person name="Wang Q."/>
            <person name="Zhang B."/>
            <person name="Ji P."/>
            <person name="Sakyi L.B."/>
            <person name="Cui X."/>
            <person name="Yuan T."/>
            <person name="Jiang B."/>
            <person name="Yang W."/>
            <person name="Lam T.T.-Y."/>
            <person name="Chang Q."/>
            <person name="Ding S."/>
            <person name="Wang X."/>
            <person name="Zhu J."/>
            <person name="Ruan X."/>
            <person name="Zhao L."/>
            <person name="Wei J."/>
            <person name="Que T."/>
            <person name="Du C."/>
            <person name="Cheng J."/>
            <person name="Dai P."/>
            <person name="Han X."/>
            <person name="Huang E."/>
            <person name="Gao Y."/>
            <person name="Liu J."/>
            <person name="Shao H."/>
            <person name="Ye R."/>
            <person name="Li L."/>
            <person name="Wei W."/>
            <person name="Wang X."/>
            <person name="Wang C."/>
            <person name="Yang T."/>
            <person name="Huo Q."/>
            <person name="Li W."/>
            <person name="Guo W."/>
            <person name="Chen H."/>
            <person name="Zhou L."/>
            <person name="Ni X."/>
            <person name="Tian J."/>
            <person name="Zhou Y."/>
            <person name="Sheng Y."/>
            <person name="Liu T."/>
            <person name="Pan Y."/>
            <person name="Xia L."/>
            <person name="Li J."/>
            <person name="Zhao F."/>
            <person name="Cao W."/>
        </authorList>
    </citation>
    <scope>NUCLEOTIDE SEQUENCE</scope>
    <source>
        <strain evidence="1">Dsil-2018</strain>
    </source>
</reference>
<evidence type="ECO:0000313" key="1">
    <source>
        <dbReference type="EMBL" id="KAH7971491.1"/>
    </source>
</evidence>